<dbReference type="PANTHER" id="PTHR32097">
    <property type="entry name" value="CAMP-BINDING PROTEIN 1-RELATED"/>
    <property type="match status" value="1"/>
</dbReference>
<dbReference type="EMBL" id="JAHLFE010000194">
    <property type="protein sequence ID" value="MBU3845095.1"/>
    <property type="molecule type" value="Genomic_DNA"/>
</dbReference>
<dbReference type="AlphaFoldDB" id="A0A948WYS3"/>
<gene>
    <name evidence="4" type="ORF">H9847_09605</name>
</gene>
<dbReference type="InterPro" id="IPR017115">
    <property type="entry name" value="Tellurite_resistance_TerA"/>
</dbReference>
<evidence type="ECO:0000256" key="2">
    <source>
        <dbReference type="SAM" id="MobiDB-lite"/>
    </source>
</evidence>
<feature type="domain" description="TerD" evidence="3">
    <location>
        <begin position="29"/>
        <end position="168"/>
    </location>
</feature>
<keyword evidence="1" id="KW-0778">Tellurium resistance</keyword>
<dbReference type="InterPro" id="IPR051324">
    <property type="entry name" value="Stress/Tellurium_Resist"/>
</dbReference>
<dbReference type="CDD" id="cd06974">
    <property type="entry name" value="TerD_like"/>
    <property type="match status" value="2"/>
</dbReference>
<evidence type="ECO:0000313" key="5">
    <source>
        <dbReference type="Proteomes" id="UP000733611"/>
    </source>
</evidence>
<organism evidence="4 5">
    <name type="scientific">Candidatus Anaerobiospirillum pullicola</name>
    <dbReference type="NCBI Taxonomy" id="2838451"/>
    <lineage>
        <taxon>Bacteria</taxon>
        <taxon>Pseudomonadati</taxon>
        <taxon>Pseudomonadota</taxon>
        <taxon>Gammaproteobacteria</taxon>
        <taxon>Aeromonadales</taxon>
        <taxon>Succinivibrionaceae</taxon>
        <taxon>Anaerobiospirillum</taxon>
    </lineage>
</organism>
<comment type="caution">
    <text evidence="4">The sequence shown here is derived from an EMBL/GenBank/DDBJ whole genome shotgun (WGS) entry which is preliminary data.</text>
</comment>
<feature type="region of interest" description="Disordered" evidence="2">
    <location>
        <begin position="187"/>
        <end position="209"/>
    </location>
</feature>
<dbReference type="Proteomes" id="UP000733611">
    <property type="component" value="Unassembled WGS sequence"/>
</dbReference>
<evidence type="ECO:0000313" key="4">
    <source>
        <dbReference type="EMBL" id="MBU3845095.1"/>
    </source>
</evidence>
<accession>A0A948WYS3</accession>
<reference evidence="4" key="2">
    <citation type="submission" date="2021-04" db="EMBL/GenBank/DDBJ databases">
        <authorList>
            <person name="Gilroy R."/>
        </authorList>
    </citation>
    <scope>NUCLEOTIDE SEQUENCE</scope>
    <source>
        <strain evidence="4">378</strain>
    </source>
</reference>
<dbReference type="GO" id="GO:0046690">
    <property type="term" value="P:response to tellurium ion"/>
    <property type="evidence" value="ECO:0007669"/>
    <property type="project" value="UniProtKB-KW"/>
</dbReference>
<proteinExistence type="predicted"/>
<sequence>MVTTLVAGQNLVVPTCKTHIAIRVEGGQCVVYALRVASSGHMRSADDLVSALHHSCADGSVQYRGTASAGLQAQFAIDLEQVPTDVEKVVILLSTFNHRISAFSFISVAAETVDQLNGSHLFQANITTQKRTESALILGEFYRYKEQWKFRLVDQGSNEGLQSLLAQYAPQDGQLLLDEDEVRRVQAAQREAAAPSAASTSSSSGSTSAARVNLKKVSLTKAQPKVNLGKVHHLERGDGIYRVNLNWSRTAAHNSSSLLSRLFSSASNNDPVDLDLGAYVRFFNGAQTIVQALGNAFGSFLTPPFVELQGDDRTGDQADGEWLYINSEYIELFSEIVIFAFIYDGVAQWSDSDAVVTVDIPGLPKVETRLYETAGVANTKRLCAIARIRIEDDTISIERIEKYFADQEQMDKYFGWGFKWKPGRK</sequence>
<dbReference type="PIRSF" id="PIRSF037118">
    <property type="entry name" value="Tellurite_resistance_TerA"/>
    <property type="match status" value="1"/>
</dbReference>
<evidence type="ECO:0000256" key="1">
    <source>
        <dbReference type="ARBA" id="ARBA00022686"/>
    </source>
</evidence>
<name>A0A948WYS3_9GAMM</name>
<evidence type="ECO:0000259" key="3">
    <source>
        <dbReference type="Pfam" id="PF02342"/>
    </source>
</evidence>
<protein>
    <submittedName>
        <fullName evidence="4">TerD domain-containing protein</fullName>
    </submittedName>
</protein>
<feature type="compositionally biased region" description="Low complexity" evidence="2">
    <location>
        <begin position="192"/>
        <end position="209"/>
    </location>
</feature>
<reference evidence="4" key="1">
    <citation type="journal article" date="2021" name="PeerJ">
        <title>Extensive microbial diversity within the chicken gut microbiome revealed by metagenomics and culture.</title>
        <authorList>
            <person name="Gilroy R."/>
            <person name="Ravi A."/>
            <person name="Getino M."/>
            <person name="Pursley I."/>
            <person name="Horton D.L."/>
            <person name="Alikhan N.F."/>
            <person name="Baker D."/>
            <person name="Gharbi K."/>
            <person name="Hall N."/>
            <person name="Watson M."/>
            <person name="Adriaenssens E.M."/>
            <person name="Foster-Nyarko E."/>
            <person name="Jarju S."/>
            <person name="Secka A."/>
            <person name="Antonio M."/>
            <person name="Oren A."/>
            <person name="Chaudhuri R.R."/>
            <person name="La Ragione R."/>
            <person name="Hildebrand F."/>
            <person name="Pallen M.J."/>
        </authorList>
    </citation>
    <scope>NUCLEOTIDE SEQUENCE</scope>
    <source>
        <strain evidence="4">378</strain>
    </source>
</reference>
<dbReference type="Pfam" id="PF02342">
    <property type="entry name" value="TerD"/>
    <property type="match status" value="1"/>
</dbReference>
<dbReference type="PANTHER" id="PTHR32097:SF3">
    <property type="entry name" value="TELLURITE RESISTANCE PROTEIN"/>
    <property type="match status" value="1"/>
</dbReference>
<dbReference type="InterPro" id="IPR003325">
    <property type="entry name" value="TerD"/>
</dbReference>
<dbReference type="Gene3D" id="2.60.60.30">
    <property type="entry name" value="sav2460 like domains"/>
    <property type="match status" value="1"/>
</dbReference>